<protein>
    <submittedName>
        <fullName evidence="12">Insulinase family protein</fullName>
    </submittedName>
</protein>
<dbReference type="RefSeq" id="WP_123878781.1">
    <property type="nucleotide sequence ID" value="NZ_RPFZ01000001.1"/>
</dbReference>
<evidence type="ECO:0000313" key="12">
    <source>
        <dbReference type="EMBL" id="RPF70880.1"/>
    </source>
</evidence>
<dbReference type="Gene3D" id="3.30.830.10">
    <property type="entry name" value="Metalloenzyme, LuxS/M16 peptidase-like"/>
    <property type="match status" value="4"/>
</dbReference>
<dbReference type="GO" id="GO:0006508">
    <property type="term" value="P:proteolysis"/>
    <property type="evidence" value="ECO:0007669"/>
    <property type="project" value="UniProtKB-KW"/>
</dbReference>
<dbReference type="AlphaFoldDB" id="A0A3N5CTZ0"/>
<evidence type="ECO:0000256" key="1">
    <source>
        <dbReference type="ARBA" id="ARBA00001947"/>
    </source>
</evidence>
<evidence type="ECO:0000256" key="9">
    <source>
        <dbReference type="SAM" id="SignalP"/>
    </source>
</evidence>
<feature type="chain" id="PRO_5018060395" evidence="9">
    <location>
        <begin position="26"/>
        <end position="964"/>
    </location>
</feature>
<dbReference type="PANTHER" id="PTHR43690:SF17">
    <property type="entry name" value="PROTEIN YHJJ"/>
    <property type="match status" value="1"/>
</dbReference>
<evidence type="ECO:0000313" key="13">
    <source>
        <dbReference type="Proteomes" id="UP000275232"/>
    </source>
</evidence>
<dbReference type="OrthoDB" id="9811314at2"/>
<dbReference type="PROSITE" id="PS00143">
    <property type="entry name" value="INSULINASE"/>
    <property type="match status" value="1"/>
</dbReference>
<accession>A0A3N5CTZ0</accession>
<dbReference type="Proteomes" id="UP000275232">
    <property type="component" value="Unassembled WGS sequence"/>
</dbReference>
<evidence type="ECO:0000259" key="10">
    <source>
        <dbReference type="Pfam" id="PF00675"/>
    </source>
</evidence>
<dbReference type="Pfam" id="PF05193">
    <property type="entry name" value="Peptidase_M16_C"/>
    <property type="match status" value="2"/>
</dbReference>
<proteinExistence type="inferred from homology"/>
<dbReference type="GO" id="GO:0046872">
    <property type="term" value="F:metal ion binding"/>
    <property type="evidence" value="ECO:0007669"/>
    <property type="project" value="UniProtKB-KW"/>
</dbReference>
<evidence type="ECO:0000256" key="7">
    <source>
        <dbReference type="ARBA" id="ARBA00023049"/>
    </source>
</evidence>
<evidence type="ECO:0000256" key="2">
    <source>
        <dbReference type="ARBA" id="ARBA00007261"/>
    </source>
</evidence>
<feature type="domain" description="Peptidase M16 C-terminal" evidence="11">
    <location>
        <begin position="238"/>
        <end position="413"/>
    </location>
</feature>
<evidence type="ECO:0000256" key="8">
    <source>
        <dbReference type="RuleBase" id="RU004447"/>
    </source>
</evidence>
<comment type="cofactor">
    <cofactor evidence="1">
        <name>Zn(2+)</name>
        <dbReference type="ChEBI" id="CHEBI:29105"/>
    </cofactor>
</comment>
<keyword evidence="13" id="KW-1185">Reference proteome</keyword>
<dbReference type="InterPro" id="IPR001431">
    <property type="entry name" value="Pept_M16_Zn_BS"/>
</dbReference>
<evidence type="ECO:0000256" key="3">
    <source>
        <dbReference type="ARBA" id="ARBA00022670"/>
    </source>
</evidence>
<name>A0A3N5CTZ0_9SPHN</name>
<feature type="signal peptide" evidence="9">
    <location>
        <begin position="1"/>
        <end position="25"/>
    </location>
</feature>
<gene>
    <name evidence="12" type="ORF">EG799_04025</name>
</gene>
<evidence type="ECO:0000259" key="11">
    <source>
        <dbReference type="Pfam" id="PF05193"/>
    </source>
</evidence>
<dbReference type="InterPro" id="IPR007863">
    <property type="entry name" value="Peptidase_M16_C"/>
</dbReference>
<keyword evidence="7" id="KW-0482">Metalloprotease</keyword>
<dbReference type="Pfam" id="PF00675">
    <property type="entry name" value="Peptidase_M16"/>
    <property type="match status" value="1"/>
</dbReference>
<dbReference type="GO" id="GO:0004222">
    <property type="term" value="F:metalloendopeptidase activity"/>
    <property type="evidence" value="ECO:0007669"/>
    <property type="project" value="InterPro"/>
</dbReference>
<dbReference type="EMBL" id="RPFZ01000001">
    <property type="protein sequence ID" value="RPF70880.1"/>
    <property type="molecule type" value="Genomic_DNA"/>
</dbReference>
<comment type="caution">
    <text evidence="12">The sequence shown here is derived from an EMBL/GenBank/DDBJ whole genome shotgun (WGS) entry which is preliminary data.</text>
</comment>
<keyword evidence="9" id="KW-0732">Signal</keyword>
<feature type="domain" description="Peptidase M16 C-terminal" evidence="11">
    <location>
        <begin position="709"/>
        <end position="888"/>
    </location>
</feature>
<dbReference type="InterPro" id="IPR050626">
    <property type="entry name" value="Peptidase_M16"/>
</dbReference>
<keyword evidence="5" id="KW-0378">Hydrolase</keyword>
<keyword evidence="4" id="KW-0479">Metal-binding</keyword>
<dbReference type="PANTHER" id="PTHR43690">
    <property type="entry name" value="NARDILYSIN"/>
    <property type="match status" value="1"/>
</dbReference>
<organism evidence="12 13">
    <name type="scientific">Aurantiacibacter spongiae</name>
    <dbReference type="NCBI Taxonomy" id="2488860"/>
    <lineage>
        <taxon>Bacteria</taxon>
        <taxon>Pseudomonadati</taxon>
        <taxon>Pseudomonadota</taxon>
        <taxon>Alphaproteobacteria</taxon>
        <taxon>Sphingomonadales</taxon>
        <taxon>Erythrobacteraceae</taxon>
        <taxon>Aurantiacibacter</taxon>
    </lineage>
</organism>
<evidence type="ECO:0000256" key="5">
    <source>
        <dbReference type="ARBA" id="ARBA00022801"/>
    </source>
</evidence>
<reference evidence="12 13" key="1">
    <citation type="submission" date="2018-11" db="EMBL/GenBank/DDBJ databases">
        <title>Erythrobacter spongiae sp. nov., isolated from a marine sponge.</title>
        <authorList>
            <person name="Zhuang L."/>
            <person name="Luo L."/>
        </authorList>
    </citation>
    <scope>NUCLEOTIDE SEQUENCE [LARGE SCALE GENOMIC DNA]</scope>
    <source>
        <strain evidence="12 13">HN-E23</strain>
    </source>
</reference>
<dbReference type="SUPFAM" id="SSF63411">
    <property type="entry name" value="LuxS/MPP-like metallohydrolase"/>
    <property type="match status" value="3"/>
</dbReference>
<keyword evidence="6" id="KW-0862">Zinc</keyword>
<evidence type="ECO:0000256" key="6">
    <source>
        <dbReference type="ARBA" id="ARBA00022833"/>
    </source>
</evidence>
<dbReference type="InterPro" id="IPR011765">
    <property type="entry name" value="Pept_M16_N"/>
</dbReference>
<feature type="domain" description="Peptidase M16 N-terminal" evidence="10">
    <location>
        <begin position="74"/>
        <end position="209"/>
    </location>
</feature>
<dbReference type="InterPro" id="IPR011249">
    <property type="entry name" value="Metalloenz_LuxS/M16"/>
</dbReference>
<evidence type="ECO:0000256" key="4">
    <source>
        <dbReference type="ARBA" id="ARBA00022723"/>
    </source>
</evidence>
<keyword evidence="3" id="KW-0645">Protease</keyword>
<sequence>MQLRRILALSTALALPFACPAPLFAQSATREAAGAPDTAIPGEIADTFPAIAESDLPFDTEYRVGRLENGMRYVIRSNATPPEQGQVRLWVDFGSAAEAEAEQGFAHFIEHMAFNGSDNLPEGEMVRLLEREGLAFGADTNASTGFDTTLYKLDLPRNDPDLLDTALMLMRETASNLAFDDEAVEREKGVVLSERRVRDTYAMRSLVDNLDFLYPGTLAATRLPIGTVATLQAADGAALRDLYERYYRPENVAVIVSGDYDADAVEDAIRERFADWRGGPRLGSPTFGPADPDLAGETRIFVDPAMAEELTISRHGEWLGQADTMAERRTSLLRAIGYAIVNRRLQRLSRRDDPPFRAAGLGTSDFYREGRTTNLVVRAADGEWERALAAAQEEYRRLLEYGVTEGEIAEQVANIRTALEAGVAGAATRSNGAFVNGAIRLLRNDIVPTTPATSLALFERMADAITPARVMAALEAELVPLDDPLIRFEGRTAPDGGESALRSAWNAGMAGTVAAGDAGEVADFAYADWGEPGTVVSDTLDERLGIRKVRFANGVMLNLKPTDLDEDSVSVAVNVDGGSMLDTREHPLATALFSSLESGGLGEHTRDELQSVLAGRRAGLNMIRGTDTFGMSATTTPRDLELQLQLMSAAIADAGFRPTGEAQYQRGIDNWFARRFATPSASYSSQIGGIVSDGDPRFTIQPREAYAGLTFAQLRDDVIERWSNGAMEVAIVGDIDADETVRMVAATLGTLPQRETAFRPYDEQRQRGFTASRQPRTLYHDGAQDQALVTMTWPSRDDSDERASLVLELLQRVARLELTDTLREDLGQTYSPSVSASQSHFYTGYGTFRTSAAVDAGEVEATRAAMLATLASLRDAPVDEDTLLRARRPMLESYDNALDTNRGWMGLAARAQSESERIDRFLAAKAILQSLTAADVQAAARRYLAPEDRLEVVVLPSPAQAEAQ</sequence>
<comment type="similarity">
    <text evidence="2 8">Belongs to the peptidase M16 family.</text>
</comment>